<keyword evidence="1" id="KW-1185">Reference proteome</keyword>
<dbReference type="Proteomes" id="UP000095285">
    <property type="component" value="Unassembled WGS sequence"/>
</dbReference>
<reference evidence="1" key="1">
    <citation type="submission" date="2012-04" db="EMBL/GenBank/DDBJ databases">
        <title>The Genome Sequence of Loa loa.</title>
        <authorList>
            <consortium name="The Broad Institute Genome Sequencing Platform"/>
            <consortium name="Broad Institute Genome Sequencing Center for Infectious Disease"/>
            <person name="Nutman T.B."/>
            <person name="Fink D.L."/>
            <person name="Russ C."/>
            <person name="Young S."/>
            <person name="Zeng Q."/>
            <person name="Gargeya S."/>
            <person name="Alvarado L."/>
            <person name="Berlin A."/>
            <person name="Chapman S.B."/>
            <person name="Chen Z."/>
            <person name="Freedman E."/>
            <person name="Gellesch M."/>
            <person name="Goldberg J."/>
            <person name="Griggs A."/>
            <person name="Gujja S."/>
            <person name="Heilman E.R."/>
            <person name="Heiman D."/>
            <person name="Howarth C."/>
            <person name="Mehta T."/>
            <person name="Neiman D."/>
            <person name="Pearson M."/>
            <person name="Roberts A."/>
            <person name="Saif S."/>
            <person name="Shea T."/>
            <person name="Shenoy N."/>
            <person name="Sisk P."/>
            <person name="Stolte C."/>
            <person name="Sykes S."/>
            <person name="White J."/>
            <person name="Yandava C."/>
            <person name="Haas B."/>
            <person name="Henn M.R."/>
            <person name="Nusbaum C."/>
            <person name="Birren B."/>
        </authorList>
    </citation>
    <scope>NUCLEOTIDE SEQUENCE [LARGE SCALE GENOMIC DNA]</scope>
</reference>
<proteinExistence type="predicted"/>
<dbReference type="WBParaSite" id="EN70_6995">
    <property type="protein sequence ID" value="EN70_6995"/>
    <property type="gene ID" value="EN70_6995"/>
</dbReference>
<sequence>MAPVTYSTGQENLKPKIAFWELLSWSKTPPLPNSKIFRQERDSLKTIYMHPRSQHWHITDSVLVCQRTHVMSSAERRTDHPLYDVNSTWALNPNLREALKLRINKPINHVKSSPLSADGQTLLTNKNSILDRWSGHFQTPFSANRASQGSVIQHITQQPVKSELDITRSTTETLKVIQ</sequence>
<dbReference type="AlphaFoldDB" id="A0A1I7VWI6"/>
<evidence type="ECO:0000313" key="2">
    <source>
        <dbReference type="WBParaSite" id="EN70_6995"/>
    </source>
</evidence>
<evidence type="ECO:0000313" key="1">
    <source>
        <dbReference type="Proteomes" id="UP000095285"/>
    </source>
</evidence>
<reference evidence="2" key="2">
    <citation type="submission" date="2016-11" db="UniProtKB">
        <authorList>
            <consortium name="WormBaseParasite"/>
        </authorList>
    </citation>
    <scope>IDENTIFICATION</scope>
</reference>
<protein>
    <submittedName>
        <fullName evidence="2">Uncharacterized protein</fullName>
    </submittedName>
</protein>
<organism evidence="1 2">
    <name type="scientific">Loa loa</name>
    <name type="common">Eye worm</name>
    <name type="synonym">Filaria loa</name>
    <dbReference type="NCBI Taxonomy" id="7209"/>
    <lineage>
        <taxon>Eukaryota</taxon>
        <taxon>Metazoa</taxon>
        <taxon>Ecdysozoa</taxon>
        <taxon>Nematoda</taxon>
        <taxon>Chromadorea</taxon>
        <taxon>Rhabditida</taxon>
        <taxon>Spirurina</taxon>
        <taxon>Spiruromorpha</taxon>
        <taxon>Filarioidea</taxon>
        <taxon>Onchocercidae</taxon>
        <taxon>Loa</taxon>
    </lineage>
</organism>
<accession>A0A1I7VWI6</accession>
<name>A0A1I7VWI6_LOALO</name>